<protein>
    <submittedName>
        <fullName evidence="2">MarR family transcriptional regulator</fullName>
    </submittedName>
</protein>
<dbReference type="InterPro" id="IPR000835">
    <property type="entry name" value="HTH_MarR-typ"/>
</dbReference>
<dbReference type="SUPFAM" id="SSF46785">
    <property type="entry name" value="Winged helix' DNA-binding domain"/>
    <property type="match status" value="1"/>
</dbReference>
<accession>A0ABY3BNA0</accession>
<feature type="domain" description="HTH marR-type" evidence="1">
    <location>
        <begin position="97"/>
        <end position="230"/>
    </location>
</feature>
<reference evidence="2 3" key="1">
    <citation type="journal article" date="2019" name="Appl. Microbiol. Biotechnol.">
        <title>Differential efficiency of wild type rhizogenic strains for rol gene transformation of plants.</title>
        <authorList>
            <person name="Desmet S."/>
            <person name="De Keyser E."/>
            <person name="Van Vaerenbergh J."/>
            <person name="Baeyen S."/>
            <person name="Van Huylenbroeck J."/>
            <person name="Geelen D."/>
            <person name="Dhooghe E."/>
        </authorList>
    </citation>
    <scope>NUCLEOTIDE SEQUENCE [LARGE SCALE GENOMIC DNA]</scope>
    <source>
        <strain evidence="2 3">GBBC3283</strain>
    </source>
</reference>
<dbReference type="InterPro" id="IPR039422">
    <property type="entry name" value="MarR/SlyA-like"/>
</dbReference>
<dbReference type="PANTHER" id="PTHR33164:SF43">
    <property type="entry name" value="HTH-TYPE TRANSCRIPTIONAL REPRESSOR YETL"/>
    <property type="match status" value="1"/>
</dbReference>
<comment type="caution">
    <text evidence="2">The sequence shown here is derived from an EMBL/GenBank/DDBJ whole genome shotgun (WGS) entry which is preliminary data.</text>
</comment>
<dbReference type="Proteomes" id="UP000319481">
    <property type="component" value="Unassembled WGS sequence"/>
</dbReference>
<evidence type="ECO:0000313" key="2">
    <source>
        <dbReference type="EMBL" id="TRA88382.1"/>
    </source>
</evidence>
<name>A0ABY3BNA0_9HYPH</name>
<organism evidence="2 3">
    <name type="scientific">Agrobacterium salinitolerans</name>
    <dbReference type="NCBI Taxonomy" id="1183413"/>
    <lineage>
        <taxon>Bacteria</taxon>
        <taxon>Pseudomonadati</taxon>
        <taxon>Pseudomonadota</taxon>
        <taxon>Alphaproteobacteria</taxon>
        <taxon>Hyphomicrobiales</taxon>
        <taxon>Rhizobiaceae</taxon>
        <taxon>Rhizobium/Agrobacterium group</taxon>
        <taxon>Agrobacterium</taxon>
    </lineage>
</organism>
<dbReference type="SMART" id="SM00347">
    <property type="entry name" value="HTH_MARR"/>
    <property type="match status" value="1"/>
</dbReference>
<dbReference type="InterPro" id="IPR036388">
    <property type="entry name" value="WH-like_DNA-bd_sf"/>
</dbReference>
<evidence type="ECO:0000313" key="3">
    <source>
        <dbReference type="Proteomes" id="UP000319481"/>
    </source>
</evidence>
<dbReference type="Pfam" id="PF12802">
    <property type="entry name" value="MarR_2"/>
    <property type="match status" value="1"/>
</dbReference>
<dbReference type="PANTHER" id="PTHR33164">
    <property type="entry name" value="TRANSCRIPTIONAL REGULATOR, MARR FAMILY"/>
    <property type="match status" value="1"/>
</dbReference>
<gene>
    <name evidence="2" type="ORF">EXN23_15470</name>
</gene>
<dbReference type="PROSITE" id="PS50995">
    <property type="entry name" value="HTH_MARR_2"/>
    <property type="match status" value="1"/>
</dbReference>
<dbReference type="Gene3D" id="1.10.10.10">
    <property type="entry name" value="Winged helix-like DNA-binding domain superfamily/Winged helix DNA-binding domain"/>
    <property type="match status" value="1"/>
</dbReference>
<proteinExistence type="predicted"/>
<evidence type="ECO:0000259" key="1">
    <source>
        <dbReference type="PROSITE" id="PS50995"/>
    </source>
</evidence>
<dbReference type="EMBL" id="SGNZ01000008">
    <property type="protein sequence ID" value="TRA88382.1"/>
    <property type="molecule type" value="Genomic_DNA"/>
</dbReference>
<sequence>MVSSVKVLRRENFCCQAYRPWLILKSSPRLCSAPKAGVRNRFSEFKNRLVSKSKLYRVHSQSKISLTSVRPEPVQVFKTHVSDQGSIKAEMVENPLAGDLCFAVQRTNRIISRQINDALRSTGLTAEQIFLLAAIGEAGSPRISEVSLLLGLDHSTVVSNLKPLVRKNWVTMSVDVDDRRARRLLLTYNGSARLVVAFERLRKLEDTLVKKVGGAQNTLSLCRMLSELSTACAGPRPRAADTGT</sequence>
<keyword evidence="3" id="KW-1185">Reference proteome</keyword>
<dbReference type="InterPro" id="IPR036390">
    <property type="entry name" value="WH_DNA-bd_sf"/>
</dbReference>